<gene>
    <name evidence="7" type="ORF">NQ317_002664</name>
</gene>
<dbReference type="Pfam" id="PF07993">
    <property type="entry name" value="NAD_binding_4"/>
    <property type="match status" value="2"/>
</dbReference>
<feature type="domain" description="Thioester reductase (TE)" evidence="6">
    <location>
        <begin position="21"/>
        <end position="290"/>
    </location>
</feature>
<dbReference type="CDD" id="cd05236">
    <property type="entry name" value="FAR-N_SDR_e"/>
    <property type="match status" value="1"/>
</dbReference>
<evidence type="ECO:0000256" key="4">
    <source>
        <dbReference type="RuleBase" id="RU363097"/>
    </source>
</evidence>
<keyword evidence="2 4" id="KW-0444">Lipid biosynthesis</keyword>
<accession>A0ABQ9JJI1</accession>
<evidence type="ECO:0000256" key="3">
    <source>
        <dbReference type="ARBA" id="ARBA00023098"/>
    </source>
</evidence>
<dbReference type="CDD" id="cd09071">
    <property type="entry name" value="FAR_C"/>
    <property type="match status" value="2"/>
</dbReference>
<dbReference type="Gene3D" id="3.40.50.720">
    <property type="entry name" value="NAD(P)-binding Rossmann-like Domain"/>
    <property type="match status" value="2"/>
</dbReference>
<feature type="transmembrane region" description="Helical" evidence="4">
    <location>
        <begin position="858"/>
        <end position="878"/>
    </location>
</feature>
<comment type="caution">
    <text evidence="7">The sequence shown here is derived from an EMBL/GenBank/DDBJ whole genome shotgun (WGS) entry which is preliminary data.</text>
</comment>
<feature type="domain" description="Thioester reductase (TE)" evidence="6">
    <location>
        <begin position="510"/>
        <end position="687"/>
    </location>
</feature>
<keyword evidence="4" id="KW-1133">Transmembrane helix</keyword>
<evidence type="ECO:0000256" key="1">
    <source>
        <dbReference type="ARBA" id="ARBA00005928"/>
    </source>
</evidence>
<dbReference type="PANTHER" id="PTHR11011">
    <property type="entry name" value="MALE STERILITY PROTEIN 2-RELATED"/>
    <property type="match status" value="1"/>
</dbReference>
<comment type="catalytic activity">
    <reaction evidence="4">
        <text>a long-chain fatty acyl-CoA + 2 NADPH + 2 H(+) = a long-chain primary fatty alcohol + 2 NADP(+) + CoA</text>
        <dbReference type="Rhea" id="RHEA:52716"/>
        <dbReference type="ChEBI" id="CHEBI:15378"/>
        <dbReference type="ChEBI" id="CHEBI:57287"/>
        <dbReference type="ChEBI" id="CHEBI:57783"/>
        <dbReference type="ChEBI" id="CHEBI:58349"/>
        <dbReference type="ChEBI" id="CHEBI:77396"/>
        <dbReference type="ChEBI" id="CHEBI:83139"/>
        <dbReference type="EC" id="1.2.1.84"/>
    </reaction>
</comment>
<evidence type="ECO:0000256" key="2">
    <source>
        <dbReference type="ARBA" id="ARBA00022516"/>
    </source>
</evidence>
<comment type="similarity">
    <text evidence="1 4">Belongs to the fatty acyl-CoA reductase family.</text>
</comment>
<evidence type="ECO:0000313" key="8">
    <source>
        <dbReference type="Proteomes" id="UP001162164"/>
    </source>
</evidence>
<protein>
    <recommendedName>
        <fullName evidence="4">Fatty acyl-CoA reductase</fullName>
        <ecNumber evidence="4">1.2.1.84</ecNumber>
    </recommendedName>
</protein>
<dbReference type="InterPro" id="IPR026055">
    <property type="entry name" value="FAR"/>
</dbReference>
<proteinExistence type="inferred from homology"/>
<feature type="transmembrane region" description="Helical" evidence="4">
    <location>
        <begin position="751"/>
        <end position="769"/>
    </location>
</feature>
<keyword evidence="4" id="KW-0812">Transmembrane</keyword>
<evidence type="ECO:0000259" key="6">
    <source>
        <dbReference type="Pfam" id="PF07993"/>
    </source>
</evidence>
<dbReference type="SUPFAM" id="SSF51735">
    <property type="entry name" value="NAD(P)-binding Rossmann-fold domains"/>
    <property type="match status" value="2"/>
</dbReference>
<keyword evidence="8" id="KW-1185">Reference proteome</keyword>
<keyword evidence="4" id="KW-0560">Oxidoreductase</keyword>
<dbReference type="Proteomes" id="UP001162164">
    <property type="component" value="Unassembled WGS sequence"/>
</dbReference>
<dbReference type="EC" id="1.2.1.84" evidence="4"/>
<dbReference type="InterPro" id="IPR036291">
    <property type="entry name" value="NAD(P)-bd_dom_sf"/>
</dbReference>
<feature type="domain" description="Fatty acyl-CoA reductase C-terminal" evidence="5">
    <location>
        <begin position="754"/>
        <end position="843"/>
    </location>
</feature>
<feature type="domain" description="Fatty acyl-CoA reductase C-terminal" evidence="5">
    <location>
        <begin position="365"/>
        <end position="459"/>
    </location>
</feature>
<keyword evidence="4" id="KW-0521">NADP</keyword>
<dbReference type="EMBL" id="JAPWTJ010000448">
    <property type="protein sequence ID" value="KAJ8978355.1"/>
    <property type="molecule type" value="Genomic_DNA"/>
</dbReference>
<reference evidence="7" key="1">
    <citation type="journal article" date="2023" name="Insect Mol. Biol.">
        <title>Genome sequencing provides insights into the evolution of gene families encoding plant cell wall-degrading enzymes in longhorned beetles.</title>
        <authorList>
            <person name="Shin N.R."/>
            <person name="Okamura Y."/>
            <person name="Kirsch R."/>
            <person name="Pauchet Y."/>
        </authorList>
    </citation>
    <scope>NUCLEOTIDE SEQUENCE</scope>
    <source>
        <strain evidence="7">MMC_N1</strain>
    </source>
</reference>
<evidence type="ECO:0000259" key="5">
    <source>
        <dbReference type="Pfam" id="PF03015"/>
    </source>
</evidence>
<keyword evidence="4" id="KW-0472">Membrane</keyword>
<dbReference type="InterPro" id="IPR013120">
    <property type="entry name" value="FAR_NAD-bd"/>
</dbReference>
<dbReference type="Pfam" id="PF03015">
    <property type="entry name" value="Sterile"/>
    <property type="match status" value="2"/>
</dbReference>
<sequence>MADFTTPSIPEYFTGKNIFMTGGTGFIGKVLIEKVLRSCPDVGKIYLLIRPKKGKSAEERMQEITDVPLFDKLKEKYPENLKKLVPILGDVVELDLGLNPDDRKLLIKEVNIVYHIAASVRFDDSLRHAVIMNVRGTREVIGLCKGMQNLDVLVHFSTTYCHTDKKTVDEIIYPPHADWQKTIEIVEKGDPFTLQVMGEKIIKPHPNTYTFSKSLAETVVQDLCDGQVPTVIFRPSIVISTMLDPFCGWIDNMNGPVSSTIASGKGVLRTMYADPNAIADYIPCDLVVKATIIATWKKGIERSEEKYMLNVYNGSSNKLTRTTMNEAMHIGRTISWDNPIAEIFWYPDGVVTKCWYYFYVRFVVYQLLPALFADALLRLFRKKTILLKVQRRILIGISATCYFLCNEWTFINRKASALENQLNPSDVESFSYQRDHKLTDSFNYFAAALVGGKKYLLKEDESKQFQTKKNALRSVIERTSRKEDRELVHEMKQDLIPTIPEYFSGKNIFVTGGTGFIGKVLIEKILRSCPEVGKVYVLIRPKRGKRDPRADKGHHRLAGWRLVVESVYRVKSKLFDRLKVEHPENLQKILPVLGDVTKIGLGKHKSRRQINLIDEVNLVYHIAASVRFDDLLKDAVFMNTRATREVVLLSKQMKRLDVFAHFSTTYCNTDRPVVEEKIYPPHADWRETIELGEDKYKLDVYNGSSNKIKYVTMGGLVEMGKKLCWETPLNNILWYPDGSITNCWYHNYFKVIFYQLLPALFIDGLLLLLKMKPLEKIYIANTALGPYVMNEWTFVNTKAFALDSAMLPSDKDAFSYQTEHELSDPFKFFTAGLMGARRYLLKEPDSTMEEAKRHSRRMWLIAQFCNGLWLLFGIWMVYKLVLVLLTKVDDVYVFLNH</sequence>
<keyword evidence="3 4" id="KW-0443">Lipid metabolism</keyword>
<organism evidence="7 8">
    <name type="scientific">Molorchus minor</name>
    <dbReference type="NCBI Taxonomy" id="1323400"/>
    <lineage>
        <taxon>Eukaryota</taxon>
        <taxon>Metazoa</taxon>
        <taxon>Ecdysozoa</taxon>
        <taxon>Arthropoda</taxon>
        <taxon>Hexapoda</taxon>
        <taxon>Insecta</taxon>
        <taxon>Pterygota</taxon>
        <taxon>Neoptera</taxon>
        <taxon>Endopterygota</taxon>
        <taxon>Coleoptera</taxon>
        <taxon>Polyphaga</taxon>
        <taxon>Cucujiformia</taxon>
        <taxon>Chrysomeloidea</taxon>
        <taxon>Cerambycidae</taxon>
        <taxon>Lamiinae</taxon>
        <taxon>Monochamini</taxon>
        <taxon>Molorchus</taxon>
    </lineage>
</organism>
<comment type="function">
    <text evidence="4">Catalyzes the reduction of fatty acyl-CoA to fatty alcohols.</text>
</comment>
<dbReference type="InterPro" id="IPR033640">
    <property type="entry name" value="FAR_C"/>
</dbReference>
<name>A0ABQ9JJI1_9CUCU</name>
<evidence type="ECO:0000313" key="7">
    <source>
        <dbReference type="EMBL" id="KAJ8978355.1"/>
    </source>
</evidence>
<dbReference type="PANTHER" id="PTHR11011:SF24">
    <property type="entry name" value="FATTY ACYL-COA REDUCTASE"/>
    <property type="match status" value="1"/>
</dbReference>